<dbReference type="Proteomes" id="UP000178953">
    <property type="component" value="Unassembled WGS sequence"/>
</dbReference>
<evidence type="ECO:0000313" key="2">
    <source>
        <dbReference type="Proteomes" id="UP000178953"/>
    </source>
</evidence>
<dbReference type="RefSeq" id="WP_070353492.1">
    <property type="nucleotide sequence ID" value="NZ_CP043474.1"/>
</dbReference>
<protein>
    <submittedName>
        <fullName evidence="1">Uncharacterized protein</fullName>
    </submittedName>
</protein>
<proteinExistence type="predicted"/>
<comment type="caution">
    <text evidence="1">The sequence shown here is derived from an EMBL/GenBank/DDBJ whole genome shotgun (WGS) entry which is preliminary data.</text>
</comment>
<gene>
    <name evidence="1" type="ORF">BEL07_12845</name>
</gene>
<sequence>MTEPLPIRGIELRYILTNYLSLHGECTIDELIRAVRRMGFGVPGRPSKAISDALRWEVRLGRVVRRGRAMYGPGYVPRATEYRIENRVWALRERALPHRPDALPRFPTWPFD</sequence>
<keyword evidence="2" id="KW-1185">Reference proteome</keyword>
<dbReference type="AlphaFoldDB" id="A0A1E8Q5M8"/>
<dbReference type="OrthoDB" id="4639475at2"/>
<evidence type="ECO:0000313" key="1">
    <source>
        <dbReference type="EMBL" id="OFJ53350.1"/>
    </source>
</evidence>
<organism evidence="1 2">
    <name type="scientific">Mycolicibacterium grossiae</name>
    <dbReference type="NCBI Taxonomy" id="1552759"/>
    <lineage>
        <taxon>Bacteria</taxon>
        <taxon>Bacillati</taxon>
        <taxon>Actinomycetota</taxon>
        <taxon>Actinomycetes</taxon>
        <taxon>Mycobacteriales</taxon>
        <taxon>Mycobacteriaceae</taxon>
        <taxon>Mycolicibacterium</taxon>
    </lineage>
</organism>
<dbReference type="EMBL" id="MCHX01000026">
    <property type="protein sequence ID" value="OFJ53350.1"/>
    <property type="molecule type" value="Genomic_DNA"/>
</dbReference>
<accession>A0A1E8Q5M8</accession>
<reference evidence="1 2" key="1">
    <citation type="submission" date="2016-09" db="EMBL/GenBank/DDBJ databases">
        <title>genome sequence of Mycobacterium sp. 739 SCH.</title>
        <authorList>
            <person name="Greninger A.L."/>
            <person name="Qin X."/>
            <person name="Jerome K."/>
            <person name="Vora S."/>
            <person name="Quinn K."/>
        </authorList>
    </citation>
    <scope>NUCLEOTIDE SEQUENCE [LARGE SCALE GENOMIC DNA]</scope>
    <source>
        <strain evidence="1 2">SCH</strain>
    </source>
</reference>
<name>A0A1E8Q5M8_9MYCO</name>